<name>A0A162A0G0_DAUCS</name>
<evidence type="ECO:0000259" key="3">
    <source>
        <dbReference type="PROSITE" id="PS51767"/>
    </source>
</evidence>
<sequence length="419" mass="45979">MSSSIHSSLIILFFVFTIFSVSNAAEVEKTQPTALIFPVRKYTEALQSGVYPCNSCIQYYTTLNISKQDNNINLAMDLGGQHTWFNCDDFDLPTYKSISCNTEKCRKYKGYDCMNCALLIPVPPRCINNGCAVTYANQFAAQDINNSLAEDALFVESTNDVSVGLTYKSPEPFPFSCSDLLDNLASGTKGMIGLVNTTTSLPAHMSSQFNLPHKFALCLPSSPIHGHMFVGGGPYIFPPYYKNIAKKLITTKLVSYPVDTDKIYIITDPYDEYFVDIKSINIDQKIVPLNASLLPINKDGFGGFSSQEDERVDGPLEMCFNATDIPKSKTGLAVPHIDIGFAGGKNECRLYGANSMLSVNEEVLCLAFVDGGKFPRTSVVIGAHQLENYLIEFDLVSSKVGTSSSLLTRNATCSQSRVL</sequence>
<comment type="caution">
    <text evidence="4">The sequence shown here is derived from an EMBL/GenBank/DDBJ whole genome shotgun (WGS) entry which is preliminary data.</text>
</comment>
<dbReference type="InterPro" id="IPR021109">
    <property type="entry name" value="Peptidase_aspartic_dom_sf"/>
</dbReference>
<reference evidence="4" key="1">
    <citation type="journal article" date="2016" name="Nat. Genet.">
        <title>A high-quality carrot genome assembly provides new insights into carotenoid accumulation and asterid genome evolution.</title>
        <authorList>
            <person name="Iorizzo M."/>
            <person name="Ellison S."/>
            <person name="Senalik D."/>
            <person name="Zeng P."/>
            <person name="Satapoomin P."/>
            <person name="Huang J."/>
            <person name="Bowman M."/>
            <person name="Iovene M."/>
            <person name="Sanseverino W."/>
            <person name="Cavagnaro P."/>
            <person name="Yildiz M."/>
            <person name="Macko-Podgorni A."/>
            <person name="Moranska E."/>
            <person name="Grzebelus E."/>
            <person name="Grzebelus D."/>
            <person name="Ashrafi H."/>
            <person name="Zheng Z."/>
            <person name="Cheng S."/>
            <person name="Spooner D."/>
            <person name="Van Deynze A."/>
            <person name="Simon P."/>
        </authorList>
    </citation>
    <scope>NUCLEOTIDE SEQUENCE [LARGE SCALE GENOMIC DNA]</scope>
    <source>
        <tissue evidence="4">Leaf</tissue>
    </source>
</reference>
<evidence type="ECO:0000256" key="1">
    <source>
        <dbReference type="ARBA" id="ARBA00007447"/>
    </source>
</evidence>
<feature type="domain" description="Peptidase A1" evidence="3">
    <location>
        <begin position="59"/>
        <end position="403"/>
    </location>
</feature>
<feature type="chain" id="PRO_5007830802" description="Peptidase A1 domain-containing protein" evidence="2">
    <location>
        <begin position="25"/>
        <end position="419"/>
    </location>
</feature>
<dbReference type="Pfam" id="PF14543">
    <property type="entry name" value="TAXi_N"/>
    <property type="match status" value="1"/>
</dbReference>
<dbReference type="PROSITE" id="PS51767">
    <property type="entry name" value="PEPTIDASE_A1"/>
    <property type="match status" value="1"/>
</dbReference>
<dbReference type="Gramene" id="KZM93190">
    <property type="protein sequence ID" value="KZM93190"/>
    <property type="gene ID" value="DCAR_016435"/>
</dbReference>
<keyword evidence="2" id="KW-0732">Signal</keyword>
<dbReference type="PANTHER" id="PTHR47965">
    <property type="entry name" value="ASPARTYL PROTEASE-RELATED"/>
    <property type="match status" value="1"/>
</dbReference>
<protein>
    <recommendedName>
        <fullName evidence="3">Peptidase A1 domain-containing protein</fullName>
    </recommendedName>
</protein>
<dbReference type="InterPro" id="IPR001461">
    <property type="entry name" value="Aspartic_peptidase_A1"/>
</dbReference>
<evidence type="ECO:0000256" key="2">
    <source>
        <dbReference type="SAM" id="SignalP"/>
    </source>
</evidence>
<accession>A0A162A0G0</accession>
<dbReference type="OMA" id="IWEPDIS"/>
<dbReference type="Pfam" id="PF14541">
    <property type="entry name" value="TAXi_C"/>
    <property type="match status" value="1"/>
</dbReference>
<evidence type="ECO:0000313" key="4">
    <source>
        <dbReference type="EMBL" id="KZM93190.1"/>
    </source>
</evidence>
<gene>
    <name evidence="4" type="ORF">DCAR_016435</name>
</gene>
<dbReference type="PANTHER" id="PTHR47965:SF68">
    <property type="entry name" value="BASIC 7S GLOBULIN-LIKE"/>
    <property type="match status" value="1"/>
</dbReference>
<feature type="signal peptide" evidence="2">
    <location>
        <begin position="1"/>
        <end position="24"/>
    </location>
</feature>
<dbReference type="AlphaFoldDB" id="A0A162A0G0"/>
<dbReference type="GO" id="GO:0004190">
    <property type="term" value="F:aspartic-type endopeptidase activity"/>
    <property type="evidence" value="ECO:0007669"/>
    <property type="project" value="InterPro"/>
</dbReference>
<dbReference type="STRING" id="79200.A0A162A0G0"/>
<dbReference type="EMBL" id="LNRQ01000005">
    <property type="protein sequence ID" value="KZM93190.1"/>
    <property type="molecule type" value="Genomic_DNA"/>
</dbReference>
<dbReference type="GO" id="GO:0006508">
    <property type="term" value="P:proteolysis"/>
    <property type="evidence" value="ECO:0007669"/>
    <property type="project" value="InterPro"/>
</dbReference>
<dbReference type="Gene3D" id="2.40.70.10">
    <property type="entry name" value="Acid Proteases"/>
    <property type="match status" value="3"/>
</dbReference>
<dbReference type="InterPro" id="IPR033121">
    <property type="entry name" value="PEPTIDASE_A1"/>
</dbReference>
<dbReference type="SUPFAM" id="SSF50630">
    <property type="entry name" value="Acid proteases"/>
    <property type="match status" value="1"/>
</dbReference>
<comment type="similarity">
    <text evidence="1">Belongs to the peptidase A1 family.</text>
</comment>
<dbReference type="InterPro" id="IPR032861">
    <property type="entry name" value="TAXi_N"/>
</dbReference>
<organism evidence="4">
    <name type="scientific">Daucus carota subsp. sativus</name>
    <name type="common">Carrot</name>
    <dbReference type="NCBI Taxonomy" id="79200"/>
    <lineage>
        <taxon>Eukaryota</taxon>
        <taxon>Viridiplantae</taxon>
        <taxon>Streptophyta</taxon>
        <taxon>Embryophyta</taxon>
        <taxon>Tracheophyta</taxon>
        <taxon>Spermatophyta</taxon>
        <taxon>Magnoliopsida</taxon>
        <taxon>eudicotyledons</taxon>
        <taxon>Gunneridae</taxon>
        <taxon>Pentapetalae</taxon>
        <taxon>asterids</taxon>
        <taxon>campanulids</taxon>
        <taxon>Apiales</taxon>
        <taxon>Apiaceae</taxon>
        <taxon>Apioideae</taxon>
        <taxon>Scandiceae</taxon>
        <taxon>Daucinae</taxon>
        <taxon>Daucus</taxon>
        <taxon>Daucus sect. Daucus</taxon>
    </lineage>
</organism>
<proteinExistence type="inferred from homology"/>
<dbReference type="InterPro" id="IPR032799">
    <property type="entry name" value="TAXi_C"/>
</dbReference>